<evidence type="ECO:0000313" key="6">
    <source>
        <dbReference type="EMBL" id="GLZ79398.1"/>
    </source>
</evidence>
<keyword evidence="7" id="KW-1185">Reference proteome</keyword>
<comment type="similarity">
    <text evidence="1 4">Belongs to the bacterial solute-binding protein 9 family.</text>
</comment>
<proteinExistence type="inferred from homology"/>
<dbReference type="Proteomes" id="UP001165079">
    <property type="component" value="Unassembled WGS sequence"/>
</dbReference>
<dbReference type="InterPro" id="IPR006129">
    <property type="entry name" value="AdhesinB"/>
</dbReference>
<evidence type="ECO:0000256" key="4">
    <source>
        <dbReference type="RuleBase" id="RU003512"/>
    </source>
</evidence>
<evidence type="ECO:0000256" key="1">
    <source>
        <dbReference type="ARBA" id="ARBA00011028"/>
    </source>
</evidence>
<sequence>MRQSPLKVAAVSLLAGSVLALAACGKGAGGGTTPDPNANPDASVEAVAAFYPLQFVTKRVGGAHVNVAGLTAPGVEPHDLELSPRQVADMTGAGLVVYLGGFQPAVDDAVAGMDKAKTFDVATATPLVDHHLPAEGEDADHDHDALDPHVWLDPTRLAAIADQVAAKLGELDPAHAADYTTGAAQLRTELTALDTEFATGLQTCQRKELVTSHAAFGYLADRYGLNQIAITGITPEGEPSPGRIAEVAKYAKEHGVTTIFFETLVNPAVAETLAKEVGAQAKVLDPIEGLAKDSTGDYFSVMRGNLTALKEALGCG</sequence>
<dbReference type="Gene3D" id="3.40.50.1980">
    <property type="entry name" value="Nitrogenase molybdenum iron protein domain"/>
    <property type="match status" value="2"/>
</dbReference>
<dbReference type="PANTHER" id="PTHR42953">
    <property type="entry name" value="HIGH-AFFINITY ZINC UPTAKE SYSTEM PROTEIN ZNUA-RELATED"/>
    <property type="match status" value="1"/>
</dbReference>
<dbReference type="PANTHER" id="PTHR42953:SF3">
    <property type="entry name" value="HIGH-AFFINITY ZINC UPTAKE SYSTEM PROTEIN ZNUA"/>
    <property type="match status" value="1"/>
</dbReference>
<evidence type="ECO:0000256" key="2">
    <source>
        <dbReference type="ARBA" id="ARBA00022448"/>
    </source>
</evidence>
<dbReference type="Pfam" id="PF01297">
    <property type="entry name" value="ZnuA"/>
    <property type="match status" value="1"/>
</dbReference>
<keyword evidence="2 4" id="KW-0813">Transport</keyword>
<organism evidence="6 7">
    <name type="scientific">Actinorhabdospora filicis</name>
    <dbReference type="NCBI Taxonomy" id="1785913"/>
    <lineage>
        <taxon>Bacteria</taxon>
        <taxon>Bacillati</taxon>
        <taxon>Actinomycetota</taxon>
        <taxon>Actinomycetes</taxon>
        <taxon>Micromonosporales</taxon>
        <taxon>Micromonosporaceae</taxon>
        <taxon>Actinorhabdospora</taxon>
    </lineage>
</organism>
<keyword evidence="3 5" id="KW-0732">Signal</keyword>
<reference evidence="6" key="1">
    <citation type="submission" date="2023-03" db="EMBL/GenBank/DDBJ databases">
        <title>Actinorhabdospora filicis NBRC 111898.</title>
        <authorList>
            <person name="Ichikawa N."/>
            <person name="Sato H."/>
            <person name="Tonouchi N."/>
        </authorList>
    </citation>
    <scope>NUCLEOTIDE SEQUENCE</scope>
    <source>
        <strain evidence="6">NBRC 111898</strain>
    </source>
</reference>
<dbReference type="EMBL" id="BSTX01000003">
    <property type="protein sequence ID" value="GLZ79398.1"/>
    <property type="molecule type" value="Genomic_DNA"/>
</dbReference>
<evidence type="ECO:0000256" key="5">
    <source>
        <dbReference type="SAM" id="SignalP"/>
    </source>
</evidence>
<feature type="signal peptide" evidence="5">
    <location>
        <begin position="1"/>
        <end position="22"/>
    </location>
</feature>
<dbReference type="InterPro" id="IPR006127">
    <property type="entry name" value="ZnuA-like"/>
</dbReference>
<dbReference type="InterPro" id="IPR050492">
    <property type="entry name" value="Bact_metal-bind_prot9"/>
</dbReference>
<dbReference type="InterPro" id="IPR006128">
    <property type="entry name" value="Lipoprotein_PsaA-like"/>
</dbReference>
<feature type="chain" id="PRO_5040983384" evidence="5">
    <location>
        <begin position="23"/>
        <end position="316"/>
    </location>
</feature>
<accession>A0A9W6SND2</accession>
<evidence type="ECO:0000313" key="7">
    <source>
        <dbReference type="Proteomes" id="UP001165079"/>
    </source>
</evidence>
<dbReference type="GO" id="GO:0007155">
    <property type="term" value="P:cell adhesion"/>
    <property type="evidence" value="ECO:0007669"/>
    <property type="project" value="InterPro"/>
</dbReference>
<protein>
    <submittedName>
        <fullName evidence="6">Zinc ABC transporter substrate-binding protein</fullName>
    </submittedName>
</protein>
<gene>
    <name evidence="6" type="ORF">Afil01_42050</name>
</gene>
<evidence type="ECO:0000256" key="3">
    <source>
        <dbReference type="ARBA" id="ARBA00022729"/>
    </source>
</evidence>
<comment type="caution">
    <text evidence="6">The sequence shown here is derived from an EMBL/GenBank/DDBJ whole genome shotgun (WGS) entry which is preliminary data.</text>
</comment>
<dbReference type="GO" id="GO:0030001">
    <property type="term" value="P:metal ion transport"/>
    <property type="evidence" value="ECO:0007669"/>
    <property type="project" value="InterPro"/>
</dbReference>
<dbReference type="PROSITE" id="PS51257">
    <property type="entry name" value="PROKAR_LIPOPROTEIN"/>
    <property type="match status" value="1"/>
</dbReference>
<dbReference type="AlphaFoldDB" id="A0A9W6SND2"/>
<dbReference type="PRINTS" id="PR00691">
    <property type="entry name" value="ADHESINB"/>
</dbReference>
<dbReference type="SUPFAM" id="SSF53807">
    <property type="entry name" value="Helical backbone' metal receptor"/>
    <property type="match status" value="1"/>
</dbReference>
<dbReference type="RefSeq" id="WP_285664553.1">
    <property type="nucleotide sequence ID" value="NZ_BSTX01000003.1"/>
</dbReference>
<dbReference type="GO" id="GO:0046872">
    <property type="term" value="F:metal ion binding"/>
    <property type="evidence" value="ECO:0007669"/>
    <property type="project" value="InterPro"/>
</dbReference>
<dbReference type="PRINTS" id="PR00690">
    <property type="entry name" value="ADHESNFAMILY"/>
</dbReference>
<name>A0A9W6SND2_9ACTN</name>